<accession>A0ABS3VRL8</accession>
<evidence type="ECO:0000256" key="4">
    <source>
        <dbReference type="ARBA" id="ARBA00022827"/>
    </source>
</evidence>
<evidence type="ECO:0000256" key="7">
    <source>
        <dbReference type="ARBA" id="ARBA00023033"/>
    </source>
</evidence>
<keyword evidence="13" id="KW-1185">Reference proteome</keyword>
<reference evidence="12 13" key="1">
    <citation type="submission" date="2019-12" db="EMBL/GenBank/DDBJ databases">
        <title>Whole genome sequencing of endophytic Actinobacterium Micromonospora sp. MPMI6T.</title>
        <authorList>
            <person name="Evv R."/>
            <person name="Podile A.R."/>
        </authorList>
    </citation>
    <scope>NUCLEOTIDE SEQUENCE [LARGE SCALE GENOMIC DNA]</scope>
    <source>
        <strain evidence="12 13">MPMI6</strain>
    </source>
</reference>
<evidence type="ECO:0000313" key="12">
    <source>
        <dbReference type="EMBL" id="MBO4207177.1"/>
    </source>
</evidence>
<keyword evidence="3 9" id="KW-0662">Pyridine nucleotide biosynthesis</keyword>
<dbReference type="InterPro" id="IPR036188">
    <property type="entry name" value="FAD/NAD-bd_sf"/>
</dbReference>
<dbReference type="EMBL" id="WVUH01000107">
    <property type="protein sequence ID" value="MBO4207177.1"/>
    <property type="molecule type" value="Genomic_DNA"/>
</dbReference>
<keyword evidence="7 9" id="KW-0503">Monooxygenase</keyword>
<evidence type="ECO:0000256" key="5">
    <source>
        <dbReference type="ARBA" id="ARBA00022857"/>
    </source>
</evidence>
<dbReference type="Proteomes" id="UP000823521">
    <property type="component" value="Unassembled WGS sequence"/>
</dbReference>
<protein>
    <recommendedName>
        <fullName evidence="9">Kynurenine 3-monooxygenase</fullName>
        <ecNumber evidence="9">1.14.13.9</ecNumber>
    </recommendedName>
    <alternativeName>
        <fullName evidence="9">Kynurenine 3-hydroxylase</fullName>
    </alternativeName>
</protein>
<evidence type="ECO:0000256" key="3">
    <source>
        <dbReference type="ARBA" id="ARBA00022642"/>
    </source>
</evidence>
<evidence type="ECO:0000256" key="2">
    <source>
        <dbReference type="ARBA" id="ARBA00022630"/>
    </source>
</evidence>
<evidence type="ECO:0000256" key="9">
    <source>
        <dbReference type="HAMAP-Rule" id="MF_01971"/>
    </source>
</evidence>
<comment type="cofactor">
    <cofactor evidence="1 9">
        <name>FAD</name>
        <dbReference type="ChEBI" id="CHEBI:57692"/>
    </cofactor>
</comment>
<dbReference type="PANTHER" id="PTHR46028">
    <property type="entry name" value="KYNURENINE 3-MONOOXYGENASE"/>
    <property type="match status" value="1"/>
</dbReference>
<name>A0ABS3VRL8_MICEH</name>
<dbReference type="PRINTS" id="PR00420">
    <property type="entry name" value="RNGMNOXGNASE"/>
</dbReference>
<feature type="domain" description="FAD-binding" evidence="11">
    <location>
        <begin position="14"/>
        <end position="186"/>
    </location>
</feature>
<dbReference type="InterPro" id="IPR027545">
    <property type="entry name" value="Kynurenine_monooxygenase"/>
</dbReference>
<organism evidence="12 13">
    <name type="scientific">Micromonospora echinofusca</name>
    <dbReference type="NCBI Taxonomy" id="47858"/>
    <lineage>
        <taxon>Bacteria</taxon>
        <taxon>Bacillati</taxon>
        <taxon>Actinomycetota</taxon>
        <taxon>Actinomycetes</taxon>
        <taxon>Micromonosporales</taxon>
        <taxon>Micromonosporaceae</taxon>
        <taxon>Micromonospora</taxon>
    </lineage>
</organism>
<gene>
    <name evidence="9" type="primary">kmo</name>
    <name evidence="12" type="ORF">GSF22_14345</name>
</gene>
<dbReference type="HAMAP" id="MF_01971">
    <property type="entry name" value="Kynurenine_monooxygenase"/>
    <property type="match status" value="1"/>
</dbReference>
<feature type="transmembrane region" description="Helical" evidence="10">
    <location>
        <begin position="13"/>
        <end position="31"/>
    </location>
</feature>
<evidence type="ECO:0000313" key="13">
    <source>
        <dbReference type="Proteomes" id="UP000823521"/>
    </source>
</evidence>
<feature type="domain" description="FAD-binding" evidence="11">
    <location>
        <begin position="299"/>
        <end position="364"/>
    </location>
</feature>
<feature type="transmembrane region" description="Helical" evidence="10">
    <location>
        <begin position="429"/>
        <end position="452"/>
    </location>
</feature>
<evidence type="ECO:0000259" key="11">
    <source>
        <dbReference type="Pfam" id="PF01494"/>
    </source>
</evidence>
<evidence type="ECO:0000256" key="10">
    <source>
        <dbReference type="SAM" id="Phobius"/>
    </source>
</evidence>
<comment type="caution">
    <text evidence="12">The sequence shown here is derived from an EMBL/GenBank/DDBJ whole genome shotgun (WGS) entry which is preliminary data.</text>
</comment>
<comment type="pathway">
    <text evidence="9">Cofactor biosynthesis; NAD(+) biosynthesis; quinolinate from L-kynurenine: step 1/3.</text>
</comment>
<dbReference type="EC" id="1.14.13.9" evidence="9"/>
<comment type="catalytic activity">
    <reaction evidence="8 9">
        <text>L-kynurenine + NADPH + O2 + H(+) = 3-hydroxy-L-kynurenine + NADP(+) + H2O</text>
        <dbReference type="Rhea" id="RHEA:20545"/>
        <dbReference type="ChEBI" id="CHEBI:15377"/>
        <dbReference type="ChEBI" id="CHEBI:15378"/>
        <dbReference type="ChEBI" id="CHEBI:15379"/>
        <dbReference type="ChEBI" id="CHEBI:57783"/>
        <dbReference type="ChEBI" id="CHEBI:57959"/>
        <dbReference type="ChEBI" id="CHEBI:58125"/>
        <dbReference type="ChEBI" id="CHEBI:58349"/>
        <dbReference type="EC" id="1.14.13.9"/>
    </reaction>
</comment>
<keyword evidence="6 9" id="KW-0560">Oxidoreductase</keyword>
<evidence type="ECO:0000256" key="8">
    <source>
        <dbReference type="ARBA" id="ARBA00047818"/>
    </source>
</evidence>
<dbReference type="Gene3D" id="3.50.50.60">
    <property type="entry name" value="FAD/NAD(P)-binding domain"/>
    <property type="match status" value="1"/>
</dbReference>
<keyword evidence="10" id="KW-1133">Transmembrane helix</keyword>
<dbReference type="RefSeq" id="WP_208814075.1">
    <property type="nucleotide sequence ID" value="NZ_WVUH01000107.1"/>
</dbReference>
<comment type="function">
    <text evidence="9">Catalyzes the hydroxylation of L-kynurenine (L-Kyn) to form 3-hydroxy-L-kynurenine (L-3OHKyn). Required for synthesis of quinolinic acid.</text>
</comment>
<keyword evidence="2 9" id="KW-0285">Flavoprotein</keyword>
<sequence>MTDGHDPTVRREHAVIIGAGLAGSLAALFLARRGYAVDVYERRADPRTAPAGLNGRSINLGLSARGMRSLAEAGLLADVLKRSVPMRGRVVHSPDGTVAFQPYGVREHEILHSVLRDELIALVVDAAEAEPAVRFHFDMRLLRLDRDRATVEVAPTDGGEPVTVTGDLVVGADGVFSTVRQQMQYGLRADYAQEFLEWGYKELTIPVGDDGEPRVRLEALHVWPGDDALMVAHPNLDGSLTCSLFMAHEGPVSFAALDTPEAVRTFFDRHFPDAAALMPDRVEEVLGHPTGQLVTVRTAPWRHADRVVLIGDAAHAVYPFYGQGMNSAFEDCLVLDHCLGAHPGSRAAALAAYEAARRPHTDVLADLSTQNFQDLRARVHRVGYTAHAAADRLLARLLPERWMPLYTMVSHTTMPYADALARARRQDRLLRTAAASTALAALAATAATVGAWRRNRGR</sequence>
<keyword evidence="4 9" id="KW-0274">FAD</keyword>
<dbReference type="PANTHER" id="PTHR46028:SF2">
    <property type="entry name" value="KYNURENINE 3-MONOOXYGENASE"/>
    <property type="match status" value="1"/>
</dbReference>
<keyword evidence="5 9" id="KW-0521">NADP</keyword>
<comment type="similarity">
    <text evidence="9">Belongs to the aromatic-ring hydroxylase family. KMO subfamily.</text>
</comment>
<proteinExistence type="inferred from homology"/>
<evidence type="ECO:0000256" key="1">
    <source>
        <dbReference type="ARBA" id="ARBA00001974"/>
    </source>
</evidence>
<dbReference type="Pfam" id="PF01494">
    <property type="entry name" value="FAD_binding_3"/>
    <property type="match status" value="2"/>
</dbReference>
<keyword evidence="10" id="KW-0472">Membrane</keyword>
<evidence type="ECO:0000256" key="6">
    <source>
        <dbReference type="ARBA" id="ARBA00023002"/>
    </source>
</evidence>
<dbReference type="SUPFAM" id="SSF51905">
    <property type="entry name" value="FAD/NAD(P)-binding domain"/>
    <property type="match status" value="1"/>
</dbReference>
<dbReference type="InterPro" id="IPR002938">
    <property type="entry name" value="FAD-bd"/>
</dbReference>
<keyword evidence="10" id="KW-0812">Transmembrane</keyword>